<dbReference type="InterPro" id="IPR053221">
    <property type="entry name" value="Burnettramic_acid_biosynth"/>
</dbReference>
<feature type="region of interest" description="Disordered" evidence="1">
    <location>
        <begin position="1"/>
        <end position="22"/>
    </location>
</feature>
<feature type="compositionally biased region" description="Basic and acidic residues" evidence="1">
    <location>
        <begin position="260"/>
        <end position="270"/>
    </location>
</feature>
<evidence type="ECO:0000256" key="1">
    <source>
        <dbReference type="SAM" id="MobiDB-lite"/>
    </source>
</evidence>
<proteinExistence type="predicted"/>
<reference evidence="2 3" key="1">
    <citation type="submission" date="2023-01" db="EMBL/GenBank/DDBJ databases">
        <title>Analysis of 21 Apiospora genomes using comparative genomics revels a genus with tremendous synthesis potential of carbohydrate active enzymes and secondary metabolites.</title>
        <authorList>
            <person name="Sorensen T."/>
        </authorList>
    </citation>
    <scope>NUCLEOTIDE SEQUENCE [LARGE SCALE GENOMIC DNA]</scope>
    <source>
        <strain evidence="2 3">CBS 83171</strain>
    </source>
</reference>
<dbReference type="EMBL" id="JAQQWM010000003">
    <property type="protein sequence ID" value="KAK8071740.1"/>
    <property type="molecule type" value="Genomic_DNA"/>
</dbReference>
<feature type="compositionally biased region" description="Basic residues" evidence="1">
    <location>
        <begin position="320"/>
        <end position="337"/>
    </location>
</feature>
<feature type="region of interest" description="Disordered" evidence="1">
    <location>
        <begin position="170"/>
        <end position="195"/>
    </location>
</feature>
<evidence type="ECO:0000313" key="3">
    <source>
        <dbReference type="Proteomes" id="UP001446871"/>
    </source>
</evidence>
<feature type="compositionally biased region" description="Polar residues" evidence="1">
    <location>
        <begin position="171"/>
        <end position="192"/>
    </location>
</feature>
<name>A0ABR1VKH7_9PEZI</name>
<comment type="caution">
    <text evidence="2">The sequence shown here is derived from an EMBL/GenBank/DDBJ whole genome shotgun (WGS) entry which is preliminary data.</text>
</comment>
<evidence type="ECO:0000313" key="2">
    <source>
        <dbReference type="EMBL" id="KAK8071740.1"/>
    </source>
</evidence>
<sequence length="366" mass="39740">MNGSEPGKLPSPADRTTNSSNMASVLGSTFPGRLSHVVIIPQRRPKTRERGFIRAYAPELHHCGIDQATFLSFIDGLNAAVAAHPILSAFNLAGAAAGWVPAAVTPIAGAVGLGVQVTAGVITEVKARSSQNSYLEKMNDELFRPRGLYCLIMAYDIKSRSNVVQLDLGADQSSPVTEPLSSPTPPDTNQTQDRLRSNDGVVGAAEFPASAELVFLDPQNEPPPAYDDGSDAEQSEGSSVEEDTSKGGNGFLSKLAKATDSLRSRQDLKSQRKFQRKNPTSLIGPLLDPKAEMSPRDLEKQGKREAKQERKMDKQERKAEKRQRKHPDREPKKRKVKPGILYLMIVNMPSAEDVNMVSGLLNADAM</sequence>
<accession>A0ABR1VKH7</accession>
<organism evidence="2 3">
    <name type="scientific">Apiospora saccharicola</name>
    <dbReference type="NCBI Taxonomy" id="335842"/>
    <lineage>
        <taxon>Eukaryota</taxon>
        <taxon>Fungi</taxon>
        <taxon>Dikarya</taxon>
        <taxon>Ascomycota</taxon>
        <taxon>Pezizomycotina</taxon>
        <taxon>Sordariomycetes</taxon>
        <taxon>Xylariomycetidae</taxon>
        <taxon>Amphisphaeriales</taxon>
        <taxon>Apiosporaceae</taxon>
        <taxon>Apiospora</taxon>
    </lineage>
</organism>
<dbReference type="PANTHER" id="PTHR38887">
    <property type="entry name" value="CHROMOSOME 21, WHOLE GENOME SHOTGUN SEQUENCE"/>
    <property type="match status" value="1"/>
</dbReference>
<feature type="compositionally biased region" description="Acidic residues" evidence="1">
    <location>
        <begin position="228"/>
        <end position="242"/>
    </location>
</feature>
<protein>
    <submittedName>
        <fullName evidence="2">Uncharacterized protein</fullName>
    </submittedName>
</protein>
<keyword evidence="3" id="KW-1185">Reference proteome</keyword>
<dbReference type="Proteomes" id="UP001446871">
    <property type="component" value="Unassembled WGS sequence"/>
</dbReference>
<gene>
    <name evidence="2" type="ORF">PG996_005088</name>
</gene>
<feature type="compositionally biased region" description="Basic and acidic residues" evidence="1">
    <location>
        <begin position="289"/>
        <end position="319"/>
    </location>
</feature>
<feature type="region of interest" description="Disordered" evidence="1">
    <location>
        <begin position="216"/>
        <end position="338"/>
    </location>
</feature>
<dbReference type="PANTHER" id="PTHR38887:SF1">
    <property type="entry name" value="RAS MODIFICATION PROTEIN ERF4"/>
    <property type="match status" value="1"/>
</dbReference>